<proteinExistence type="predicted"/>
<dbReference type="Proteomes" id="UP000805614">
    <property type="component" value="Unassembled WGS sequence"/>
</dbReference>
<keyword evidence="2" id="KW-1185">Reference proteome</keyword>
<comment type="caution">
    <text evidence="1">The sequence shown here is derived from an EMBL/GenBank/DDBJ whole genome shotgun (WGS) entry which is preliminary data.</text>
</comment>
<dbReference type="Pfam" id="PF11848">
    <property type="entry name" value="DUF3368"/>
    <property type="match status" value="1"/>
</dbReference>
<evidence type="ECO:0000313" key="2">
    <source>
        <dbReference type="Proteomes" id="UP000805614"/>
    </source>
</evidence>
<evidence type="ECO:0000313" key="1">
    <source>
        <dbReference type="EMBL" id="MBC6471174.1"/>
    </source>
</evidence>
<dbReference type="EMBL" id="JABVEC010000060">
    <property type="protein sequence ID" value="MBC6471174.1"/>
    <property type="molecule type" value="Genomic_DNA"/>
</dbReference>
<accession>A0ABR7M275</accession>
<organism evidence="1 2">
    <name type="scientific">Actinomadura alba</name>
    <dbReference type="NCBI Taxonomy" id="406431"/>
    <lineage>
        <taxon>Bacteria</taxon>
        <taxon>Bacillati</taxon>
        <taxon>Actinomycetota</taxon>
        <taxon>Actinomycetes</taxon>
        <taxon>Streptosporangiales</taxon>
        <taxon>Thermomonosporaceae</taxon>
        <taxon>Actinomadura</taxon>
    </lineage>
</organism>
<dbReference type="PANTHER" id="PTHR39550">
    <property type="entry name" value="SLL0658 PROTEIN"/>
    <property type="match status" value="1"/>
</dbReference>
<dbReference type="RefSeq" id="WP_187248215.1">
    <property type="nucleotide sequence ID" value="NZ_BAAAOK010000032.1"/>
</dbReference>
<reference evidence="1 2" key="1">
    <citation type="submission" date="2020-06" db="EMBL/GenBank/DDBJ databases">
        <title>Actinomadura xiongansis sp. nov., isolated from soil of Baiyangdian.</title>
        <authorList>
            <person name="Zhang X."/>
        </authorList>
    </citation>
    <scope>NUCLEOTIDE SEQUENCE [LARGE SCALE GENOMIC DNA]</scope>
    <source>
        <strain evidence="1 2">HBUM206468</strain>
    </source>
</reference>
<protein>
    <recommendedName>
        <fullName evidence="3">DUF3368 domain-containing protein</fullName>
    </recommendedName>
</protein>
<gene>
    <name evidence="1" type="ORF">HKK74_37660</name>
</gene>
<name>A0ABR7M275_9ACTN</name>
<evidence type="ECO:0008006" key="3">
    <source>
        <dbReference type="Google" id="ProtNLM"/>
    </source>
</evidence>
<dbReference type="InterPro" id="IPR021799">
    <property type="entry name" value="PIN-like_prokaryotic"/>
</dbReference>
<sequence length="181" mass="20054">MTETGQPFPLVFDCMCLSHFALADRLDVLRALYVDHICHTTHVVREELRAGVDKHPALLDALNLDWLIIERLDSLQELACFAEWVQRLGSASRNLGEASVFSAAELLGAVAISDDQEAVRVGRRYGLTVHGTLWLLSRACSDGKLTEVNVINLIDALRHTGMRLPCSGSEYSTWARSHGLL</sequence>
<dbReference type="PANTHER" id="PTHR39550:SF1">
    <property type="entry name" value="SLL0658 PROTEIN"/>
    <property type="match status" value="1"/>
</dbReference>